<name>A0ABU8XYL9_9PROT</name>
<gene>
    <name evidence="3" type="primary">nosP</name>
    <name evidence="3" type="ORF">U1T56_20215</name>
</gene>
<dbReference type="NCBIfam" id="NF041558">
    <property type="entry name" value="NosP"/>
    <property type="match status" value="1"/>
</dbReference>
<accession>A0ABU8XYL9</accession>
<organism evidence="3 4">
    <name type="scientific">Benzoatithermus flavus</name>
    <dbReference type="NCBI Taxonomy" id="3108223"/>
    <lineage>
        <taxon>Bacteria</taxon>
        <taxon>Pseudomonadati</taxon>
        <taxon>Pseudomonadota</taxon>
        <taxon>Alphaproteobacteria</taxon>
        <taxon>Geminicoccales</taxon>
        <taxon>Geminicoccaceae</taxon>
        <taxon>Benzoatithermus</taxon>
    </lineage>
</organism>
<feature type="domain" description="FIST C-domain" evidence="2">
    <location>
        <begin position="223"/>
        <end position="353"/>
    </location>
</feature>
<evidence type="ECO:0000259" key="1">
    <source>
        <dbReference type="SMART" id="SM00897"/>
    </source>
</evidence>
<protein>
    <submittedName>
        <fullName evidence="3">Nitric oxide-sensing protein NosP</fullName>
    </submittedName>
</protein>
<dbReference type="PANTHER" id="PTHR40252">
    <property type="entry name" value="BLR0328 PROTEIN"/>
    <property type="match status" value="1"/>
</dbReference>
<dbReference type="InterPro" id="IPR019494">
    <property type="entry name" value="FIST_C"/>
</dbReference>
<evidence type="ECO:0000313" key="4">
    <source>
        <dbReference type="Proteomes" id="UP001375743"/>
    </source>
</evidence>
<dbReference type="RefSeq" id="WP_418161334.1">
    <property type="nucleotide sequence ID" value="NZ_JBBLZC010000028.1"/>
</dbReference>
<feature type="domain" description="FIST" evidence="1">
    <location>
        <begin position="22"/>
        <end position="222"/>
    </location>
</feature>
<proteinExistence type="predicted"/>
<dbReference type="Pfam" id="PF10442">
    <property type="entry name" value="FIST_C"/>
    <property type="match status" value="1"/>
</dbReference>
<dbReference type="SMART" id="SM01204">
    <property type="entry name" value="FIST_C"/>
    <property type="match status" value="1"/>
</dbReference>
<dbReference type="PANTHER" id="PTHR40252:SF2">
    <property type="entry name" value="BLR0328 PROTEIN"/>
    <property type="match status" value="1"/>
</dbReference>
<dbReference type="SMART" id="SM00897">
    <property type="entry name" value="FIST"/>
    <property type="match status" value="1"/>
</dbReference>
<evidence type="ECO:0000313" key="3">
    <source>
        <dbReference type="EMBL" id="MEK0085485.1"/>
    </source>
</evidence>
<keyword evidence="4" id="KW-1185">Reference proteome</keyword>
<dbReference type="InterPro" id="IPR013702">
    <property type="entry name" value="FIST_domain_N"/>
</dbReference>
<sequence length="373" mass="40305">MSTATNPVQAARELHAQLVQDDASLVLFFCAPEYETSGFARTLNELFGPALVVGCTSAGEITPDGYLDNAVTGISFARPTFEAAAVRLGPLKDFELTRCGDVAEALRATLRARLGHPPRHEFAMVLLDGLSQREELVMSCLGGVLSDIPVFGASAGDGLTFEHTSVFVDGAFHTDSGVLLLVGSDVPVRPFRNQHFVSSGKRMVVTGADPARRVVTEINAEPAVAEYARVIGYEVDALTPMVFATHPLVVRLGGAEYVRSIQKANPDGSLTFYCAIDEGLVLTLAEGRDLYSRLEDLFAEIRSEIGEPAAVIGFDCVLRKLECERNQTKHKVARLLQANRVIGFSTFGEQFRSMHVNQTFTGVAIGRAEEPDA</sequence>
<evidence type="ECO:0000259" key="2">
    <source>
        <dbReference type="SMART" id="SM01204"/>
    </source>
</evidence>
<dbReference type="EMBL" id="JBBLZC010000028">
    <property type="protein sequence ID" value="MEK0085485.1"/>
    <property type="molecule type" value="Genomic_DNA"/>
</dbReference>
<comment type="caution">
    <text evidence="3">The sequence shown here is derived from an EMBL/GenBank/DDBJ whole genome shotgun (WGS) entry which is preliminary data.</text>
</comment>
<dbReference type="Proteomes" id="UP001375743">
    <property type="component" value="Unassembled WGS sequence"/>
</dbReference>
<dbReference type="Pfam" id="PF08495">
    <property type="entry name" value="FIST"/>
    <property type="match status" value="1"/>
</dbReference>
<reference evidence="3 4" key="1">
    <citation type="submission" date="2024-01" db="EMBL/GenBank/DDBJ databases">
        <title>Multi-omics insights into the function and evolution of sodium benzoate biodegradation pathways in Benzoatithermus flavus gen. nov., sp. nov. from hot spring.</title>
        <authorList>
            <person name="Hu C.-J."/>
            <person name="Li W.-J."/>
        </authorList>
    </citation>
    <scope>NUCLEOTIDE SEQUENCE [LARGE SCALE GENOMIC DNA]</scope>
    <source>
        <strain evidence="3 4">SYSU G07066</strain>
    </source>
</reference>